<dbReference type="EMBL" id="LR746281">
    <property type="protein sequence ID" value="CAA7410867.1"/>
    <property type="molecule type" value="Genomic_DNA"/>
</dbReference>
<dbReference type="AlphaFoldDB" id="A0A7I8JV35"/>
<dbReference type="Proteomes" id="UP000663760">
    <property type="component" value="Chromosome 18"/>
</dbReference>
<accession>A0A7I8JV35</accession>
<proteinExistence type="predicted"/>
<sequence length="55" mass="6347">MEKEKKLVFIKAYIDGELMVAMVDIKATCNFMALKKIHQLEVTLTKTTIKFKVVD</sequence>
<gene>
    <name evidence="1" type="ORF">SI7747_18020042</name>
    <name evidence="2" type="ORF">SI8410_18021545</name>
</gene>
<evidence type="ECO:0000313" key="3">
    <source>
        <dbReference type="Proteomes" id="UP000663760"/>
    </source>
</evidence>
<protein>
    <submittedName>
        <fullName evidence="1">Uncharacterized protein</fullName>
    </submittedName>
</protein>
<evidence type="ECO:0000313" key="2">
    <source>
        <dbReference type="EMBL" id="CAA7410867.1"/>
    </source>
</evidence>
<dbReference type="OrthoDB" id="1939491at2759"/>
<name>A0A7I8JV35_SPIIN</name>
<organism evidence="1">
    <name type="scientific">Spirodela intermedia</name>
    <name type="common">Intermediate duckweed</name>
    <dbReference type="NCBI Taxonomy" id="51605"/>
    <lineage>
        <taxon>Eukaryota</taxon>
        <taxon>Viridiplantae</taxon>
        <taxon>Streptophyta</taxon>
        <taxon>Embryophyta</taxon>
        <taxon>Tracheophyta</taxon>
        <taxon>Spermatophyta</taxon>
        <taxon>Magnoliopsida</taxon>
        <taxon>Liliopsida</taxon>
        <taxon>Araceae</taxon>
        <taxon>Lemnoideae</taxon>
        <taxon>Spirodela</taxon>
    </lineage>
</organism>
<reference evidence="1" key="1">
    <citation type="submission" date="2019-12" db="EMBL/GenBank/DDBJ databases">
        <authorList>
            <person name="Scholz U."/>
            <person name="Mascher M."/>
            <person name="Fiebig A."/>
        </authorList>
    </citation>
    <scope>NUCLEOTIDE SEQUENCE</scope>
</reference>
<dbReference type="EMBL" id="LR743605">
    <property type="protein sequence ID" value="CAA2634638.1"/>
    <property type="molecule type" value="Genomic_DNA"/>
</dbReference>
<keyword evidence="3" id="KW-1185">Reference proteome</keyword>
<evidence type="ECO:0000313" key="1">
    <source>
        <dbReference type="EMBL" id="CAA2634638.1"/>
    </source>
</evidence>